<evidence type="ECO:0000313" key="2">
    <source>
        <dbReference type="Proteomes" id="UP000596742"/>
    </source>
</evidence>
<organism evidence="1 2">
    <name type="scientific">Mytilus galloprovincialis</name>
    <name type="common">Mediterranean mussel</name>
    <dbReference type="NCBI Taxonomy" id="29158"/>
    <lineage>
        <taxon>Eukaryota</taxon>
        <taxon>Metazoa</taxon>
        <taxon>Spiralia</taxon>
        <taxon>Lophotrochozoa</taxon>
        <taxon>Mollusca</taxon>
        <taxon>Bivalvia</taxon>
        <taxon>Autobranchia</taxon>
        <taxon>Pteriomorphia</taxon>
        <taxon>Mytilida</taxon>
        <taxon>Mytiloidea</taxon>
        <taxon>Mytilidae</taxon>
        <taxon>Mytilinae</taxon>
        <taxon>Mytilus</taxon>
    </lineage>
</organism>
<feature type="non-terminal residue" evidence="1">
    <location>
        <position position="1"/>
    </location>
</feature>
<dbReference type="AlphaFoldDB" id="A0A8B6FID9"/>
<proteinExistence type="predicted"/>
<reference evidence="1" key="1">
    <citation type="submission" date="2018-11" db="EMBL/GenBank/DDBJ databases">
        <authorList>
            <person name="Alioto T."/>
            <person name="Alioto T."/>
        </authorList>
    </citation>
    <scope>NUCLEOTIDE SEQUENCE</scope>
</reference>
<gene>
    <name evidence="1" type="ORF">MGAL_10B020686</name>
</gene>
<dbReference type="EMBL" id="UYJE01006978">
    <property type="protein sequence ID" value="VDI50680.1"/>
    <property type="molecule type" value="Genomic_DNA"/>
</dbReference>
<sequence>VTSKKANRMLGFLKRNLRTFNSETKTYAYVAMVRSNLDYCATVWNPYQKEQVKKVEMVQRRAARYATNHYTSSVGSILKELDWESLENRRVRLQLTLLYNVVNDLVDIPCDTYLTPMSSRTRLSHTKKFRQYLTKTNGYKYSFSQEQ</sequence>
<dbReference type="Proteomes" id="UP000596742">
    <property type="component" value="Unassembled WGS sequence"/>
</dbReference>
<evidence type="ECO:0000313" key="1">
    <source>
        <dbReference type="EMBL" id="VDI50680.1"/>
    </source>
</evidence>
<accession>A0A8B6FID9</accession>
<name>A0A8B6FID9_MYTGA</name>
<comment type="caution">
    <text evidence="1">The sequence shown here is derived from an EMBL/GenBank/DDBJ whole genome shotgun (WGS) entry which is preliminary data.</text>
</comment>
<dbReference type="OrthoDB" id="6154697at2759"/>
<protein>
    <submittedName>
        <fullName evidence="1">Uncharacterized protein</fullName>
    </submittedName>
</protein>
<keyword evidence="2" id="KW-1185">Reference proteome</keyword>